<dbReference type="PANTHER" id="PTHR11949">
    <property type="entry name" value="INTERFERON REGULATORY FACTOR"/>
    <property type="match status" value="1"/>
</dbReference>
<gene>
    <name evidence="2" type="ORF">LSH36_37g10041</name>
</gene>
<dbReference type="Pfam" id="PF10401">
    <property type="entry name" value="IRF-3"/>
    <property type="match status" value="1"/>
</dbReference>
<dbReference type="EMBL" id="JAODUP010000037">
    <property type="protein sequence ID" value="KAK2166627.1"/>
    <property type="molecule type" value="Genomic_DNA"/>
</dbReference>
<dbReference type="GO" id="GO:0000981">
    <property type="term" value="F:DNA-binding transcription factor activity, RNA polymerase II-specific"/>
    <property type="evidence" value="ECO:0007669"/>
    <property type="project" value="TreeGrafter"/>
</dbReference>
<dbReference type="Proteomes" id="UP001208570">
    <property type="component" value="Unassembled WGS sequence"/>
</dbReference>
<proteinExistence type="predicted"/>
<dbReference type="PANTHER" id="PTHR11949:SF17">
    <property type="entry name" value="IRF TRYPTOPHAN PENTAD REPEAT DOMAIN-CONTAINING PROTEIN"/>
    <property type="match status" value="1"/>
</dbReference>
<keyword evidence="3" id="KW-1185">Reference proteome</keyword>
<sequence length="312" mass="34311">MTFVASDDNHDVHYPSDLKSLPSGDLLAVPSATKDLTSVIEEQVYPSDPNTGAPETMVMVTTQPNCTLTEMTPISMVAITEAEMLAMGCVASKPIFSTFIPDETSDRSMSDMPLLGTGTAMEYHCTVSEIHIQLKYQNRVIKDKLIDGQQGCLITSDTERQQQRVVLFYPPKGQPETRQENQIMSLLPFMKDGVWITSRNGSIFAKRSCKCGVFHVSATGTNGSPEKLKRSDKEEMIFDFEGSFLPALEHCKQFGGVAPDPCVHLIFGQTCQLNQLNKNILISATITSQKAQECLQPPKASATRCGQKHLSV</sequence>
<dbReference type="GO" id="GO:0005634">
    <property type="term" value="C:nucleus"/>
    <property type="evidence" value="ECO:0007669"/>
    <property type="project" value="TreeGrafter"/>
</dbReference>
<dbReference type="SUPFAM" id="SSF49879">
    <property type="entry name" value="SMAD/FHA domain"/>
    <property type="match status" value="1"/>
</dbReference>
<dbReference type="GO" id="GO:0000978">
    <property type="term" value="F:RNA polymerase II cis-regulatory region sequence-specific DNA binding"/>
    <property type="evidence" value="ECO:0007669"/>
    <property type="project" value="TreeGrafter"/>
</dbReference>
<protein>
    <recommendedName>
        <fullName evidence="1">Interferon regulatory factor-3 domain-containing protein</fullName>
    </recommendedName>
</protein>
<name>A0AAD9NDV0_9ANNE</name>
<evidence type="ECO:0000313" key="3">
    <source>
        <dbReference type="Proteomes" id="UP001208570"/>
    </source>
</evidence>
<reference evidence="2" key="1">
    <citation type="journal article" date="2023" name="Mol. Biol. Evol.">
        <title>Third-Generation Sequencing Reveals the Adaptive Role of the Epigenome in Three Deep-Sea Polychaetes.</title>
        <authorList>
            <person name="Perez M."/>
            <person name="Aroh O."/>
            <person name="Sun Y."/>
            <person name="Lan Y."/>
            <person name="Juniper S.K."/>
            <person name="Young C.R."/>
            <person name="Angers B."/>
            <person name="Qian P.Y."/>
        </authorList>
    </citation>
    <scope>NUCLEOTIDE SEQUENCE</scope>
    <source>
        <strain evidence="2">P08H-3</strain>
    </source>
</reference>
<evidence type="ECO:0000259" key="1">
    <source>
        <dbReference type="SMART" id="SM01243"/>
    </source>
</evidence>
<feature type="domain" description="Interferon regulatory factor-3" evidence="1">
    <location>
        <begin position="127"/>
        <end position="299"/>
    </location>
</feature>
<dbReference type="InterPro" id="IPR017855">
    <property type="entry name" value="SMAD-like_dom_sf"/>
</dbReference>
<dbReference type="AlphaFoldDB" id="A0AAD9NDV0"/>
<dbReference type="Gene3D" id="2.60.200.10">
    <property type="match status" value="1"/>
</dbReference>
<dbReference type="SMART" id="SM01243">
    <property type="entry name" value="IRF-3"/>
    <property type="match status" value="1"/>
</dbReference>
<evidence type="ECO:0000313" key="2">
    <source>
        <dbReference type="EMBL" id="KAK2166627.1"/>
    </source>
</evidence>
<organism evidence="2 3">
    <name type="scientific">Paralvinella palmiformis</name>
    <dbReference type="NCBI Taxonomy" id="53620"/>
    <lineage>
        <taxon>Eukaryota</taxon>
        <taxon>Metazoa</taxon>
        <taxon>Spiralia</taxon>
        <taxon>Lophotrochozoa</taxon>
        <taxon>Annelida</taxon>
        <taxon>Polychaeta</taxon>
        <taxon>Sedentaria</taxon>
        <taxon>Canalipalpata</taxon>
        <taxon>Terebellida</taxon>
        <taxon>Terebelliformia</taxon>
        <taxon>Alvinellidae</taxon>
        <taxon>Paralvinella</taxon>
    </lineage>
</organism>
<comment type="caution">
    <text evidence="2">The sequence shown here is derived from an EMBL/GenBank/DDBJ whole genome shotgun (WGS) entry which is preliminary data.</text>
</comment>
<accession>A0AAD9NDV0</accession>
<dbReference type="InterPro" id="IPR019471">
    <property type="entry name" value="Interferon_reg_factor-3"/>
</dbReference>
<dbReference type="InterPro" id="IPR008984">
    <property type="entry name" value="SMAD_FHA_dom_sf"/>
</dbReference>